<evidence type="ECO:0000256" key="1">
    <source>
        <dbReference type="SAM" id="SignalP"/>
    </source>
</evidence>
<dbReference type="Proteomes" id="UP000530268">
    <property type="component" value="Unassembled WGS sequence"/>
</dbReference>
<keyword evidence="3" id="KW-1185">Reference proteome</keyword>
<dbReference type="Pfam" id="PF07394">
    <property type="entry name" value="DUF1501"/>
    <property type="match status" value="1"/>
</dbReference>
<dbReference type="EMBL" id="JACIEI010000003">
    <property type="protein sequence ID" value="MBB3993929.1"/>
    <property type="molecule type" value="Genomic_DNA"/>
</dbReference>
<sequence length="409" mass="43901">MTTPLNRRDFLARSALIGCSLAASPLLTPVSLAATSGDNRLVVILLRGGMDGLDVVRPYGDPAYTALRGDAGMNAKNPAIDLDGYFALHPALKPLMPLWHNGQLGFAHAVSTPYRDKRSHFDGQDLLEAGLTDLSGGTSRDGWLNRVLQNLPDSGPATAYAVGRDPLGVLGGPALIQRWSPEADLALSPQAIQLARLIMADDPLFDAAFTQALEIADNDGDKVATSGTPEEMMSMASKAPKGKNSGVEKRVAEFIGKQLRAQTRIAAFSINGWDTHQSQDRTLPRTLARLSDAILTLQDTVTQNVWNKTTVVAVTEFGRTARINGSKGTDHGTGGVMVLAGGALRGGKIYGDWPGVDEAQLYQRRDLMPTRDLRSMLAWLLHSQFGLPKSTLETTIFPGLDLGENPNII</sequence>
<dbReference type="PANTHER" id="PTHR43737">
    <property type="entry name" value="BLL7424 PROTEIN"/>
    <property type="match status" value="1"/>
</dbReference>
<dbReference type="NCBIfam" id="TIGR01409">
    <property type="entry name" value="TAT_signal_seq"/>
    <property type="match status" value="1"/>
</dbReference>
<dbReference type="PANTHER" id="PTHR43737:SF1">
    <property type="entry name" value="DUF1501 DOMAIN-CONTAINING PROTEIN"/>
    <property type="match status" value="1"/>
</dbReference>
<protein>
    <submittedName>
        <fullName evidence="2">Uncharacterized protein (DUF1501 family)</fullName>
    </submittedName>
</protein>
<gene>
    <name evidence="2" type="ORF">GGR95_001560</name>
</gene>
<dbReference type="InterPro" id="IPR010869">
    <property type="entry name" value="DUF1501"/>
</dbReference>
<dbReference type="InterPro" id="IPR006311">
    <property type="entry name" value="TAT_signal"/>
</dbReference>
<accession>A0A7W6E9S6</accession>
<organism evidence="2 3">
    <name type="scientific">Sulfitobacter undariae</name>
    <dbReference type="NCBI Taxonomy" id="1563671"/>
    <lineage>
        <taxon>Bacteria</taxon>
        <taxon>Pseudomonadati</taxon>
        <taxon>Pseudomonadota</taxon>
        <taxon>Alphaproteobacteria</taxon>
        <taxon>Rhodobacterales</taxon>
        <taxon>Roseobacteraceae</taxon>
        <taxon>Sulfitobacter</taxon>
    </lineage>
</organism>
<name>A0A7W6E9S6_9RHOB</name>
<feature type="signal peptide" evidence="1">
    <location>
        <begin position="1"/>
        <end position="33"/>
    </location>
</feature>
<feature type="chain" id="PRO_5031139654" evidence="1">
    <location>
        <begin position="34"/>
        <end position="409"/>
    </location>
</feature>
<reference evidence="2 3" key="1">
    <citation type="submission" date="2020-08" db="EMBL/GenBank/DDBJ databases">
        <title>Genomic Encyclopedia of Type Strains, Phase IV (KMG-IV): sequencing the most valuable type-strain genomes for metagenomic binning, comparative biology and taxonomic classification.</title>
        <authorList>
            <person name="Goeker M."/>
        </authorList>
    </citation>
    <scope>NUCLEOTIDE SEQUENCE [LARGE SCALE GENOMIC DNA]</scope>
    <source>
        <strain evidence="2 3">DSM 102234</strain>
    </source>
</reference>
<proteinExistence type="predicted"/>
<dbReference type="InterPro" id="IPR019546">
    <property type="entry name" value="TAT_signal_bac_arc"/>
</dbReference>
<comment type="caution">
    <text evidence="2">The sequence shown here is derived from an EMBL/GenBank/DDBJ whole genome shotgun (WGS) entry which is preliminary data.</text>
</comment>
<dbReference type="RefSeq" id="WP_184564450.1">
    <property type="nucleotide sequence ID" value="NZ_JACIEI010000003.1"/>
</dbReference>
<evidence type="ECO:0000313" key="3">
    <source>
        <dbReference type="Proteomes" id="UP000530268"/>
    </source>
</evidence>
<keyword evidence="1" id="KW-0732">Signal</keyword>
<dbReference type="PROSITE" id="PS51318">
    <property type="entry name" value="TAT"/>
    <property type="match status" value="1"/>
</dbReference>
<evidence type="ECO:0000313" key="2">
    <source>
        <dbReference type="EMBL" id="MBB3993929.1"/>
    </source>
</evidence>
<dbReference type="AlphaFoldDB" id="A0A7W6E9S6"/>